<comment type="caution">
    <text evidence="2">The sequence shown here is derived from an EMBL/GenBank/DDBJ whole genome shotgun (WGS) entry which is preliminary data.</text>
</comment>
<gene>
    <name evidence="2" type="ORF">R5R35_013572</name>
</gene>
<evidence type="ECO:0008006" key="4">
    <source>
        <dbReference type="Google" id="ProtNLM"/>
    </source>
</evidence>
<dbReference type="EMBL" id="JAZDUA010000156">
    <property type="protein sequence ID" value="KAK7866074.1"/>
    <property type="molecule type" value="Genomic_DNA"/>
</dbReference>
<evidence type="ECO:0000256" key="1">
    <source>
        <dbReference type="SAM" id="SignalP"/>
    </source>
</evidence>
<accession>A0AAN9VJG4</accession>
<name>A0AAN9VJG4_9ORTH</name>
<sequence length="83" mass="9108">MRSRRPLWLVLVVQVVLVAAAETEEELRTSALKEDPRCSPALSSGPAPLLGRMDRELGALQAAAADVTWRLGGADEVEIFRFF</sequence>
<protein>
    <recommendedName>
        <fullName evidence="4">Accessory gland protein</fullName>
    </recommendedName>
</protein>
<keyword evidence="3" id="KW-1185">Reference proteome</keyword>
<proteinExistence type="predicted"/>
<evidence type="ECO:0000313" key="2">
    <source>
        <dbReference type="EMBL" id="KAK7866074.1"/>
    </source>
</evidence>
<organism evidence="2 3">
    <name type="scientific">Gryllus longicercus</name>
    <dbReference type="NCBI Taxonomy" id="2509291"/>
    <lineage>
        <taxon>Eukaryota</taxon>
        <taxon>Metazoa</taxon>
        <taxon>Ecdysozoa</taxon>
        <taxon>Arthropoda</taxon>
        <taxon>Hexapoda</taxon>
        <taxon>Insecta</taxon>
        <taxon>Pterygota</taxon>
        <taxon>Neoptera</taxon>
        <taxon>Polyneoptera</taxon>
        <taxon>Orthoptera</taxon>
        <taxon>Ensifera</taxon>
        <taxon>Gryllidea</taxon>
        <taxon>Grylloidea</taxon>
        <taxon>Gryllidae</taxon>
        <taxon>Gryllinae</taxon>
        <taxon>Gryllus</taxon>
    </lineage>
</organism>
<reference evidence="2 3" key="1">
    <citation type="submission" date="2024-03" db="EMBL/GenBank/DDBJ databases">
        <title>The genome assembly and annotation of the cricket Gryllus longicercus Weissman &amp; Gray.</title>
        <authorList>
            <person name="Szrajer S."/>
            <person name="Gray D."/>
            <person name="Ylla G."/>
        </authorList>
    </citation>
    <scope>NUCLEOTIDE SEQUENCE [LARGE SCALE GENOMIC DNA]</scope>
    <source>
        <strain evidence="2">DAG 2021-001</strain>
        <tissue evidence="2">Whole body minus gut</tissue>
    </source>
</reference>
<keyword evidence="1" id="KW-0732">Signal</keyword>
<evidence type="ECO:0000313" key="3">
    <source>
        <dbReference type="Proteomes" id="UP001378592"/>
    </source>
</evidence>
<feature type="signal peptide" evidence="1">
    <location>
        <begin position="1"/>
        <end position="23"/>
    </location>
</feature>
<dbReference type="Proteomes" id="UP001378592">
    <property type="component" value="Unassembled WGS sequence"/>
</dbReference>
<feature type="chain" id="PRO_5042931315" description="Accessory gland protein" evidence="1">
    <location>
        <begin position="24"/>
        <end position="83"/>
    </location>
</feature>
<dbReference type="AlphaFoldDB" id="A0AAN9VJG4"/>